<dbReference type="GO" id="GO:0016829">
    <property type="term" value="F:lyase activity"/>
    <property type="evidence" value="ECO:0007669"/>
    <property type="project" value="UniProtKB-KW"/>
</dbReference>
<dbReference type="Pfam" id="PF03013">
    <property type="entry name" value="Pyr_excise"/>
    <property type="match status" value="1"/>
</dbReference>
<dbReference type="KEGG" id="ahe:Arch_0402"/>
<dbReference type="eggNOG" id="ENOG503195F">
    <property type="taxonomic scope" value="Bacteria"/>
</dbReference>
<evidence type="ECO:0000313" key="2">
    <source>
        <dbReference type="Proteomes" id="UP000000376"/>
    </source>
</evidence>
<organism evidence="1 2">
    <name type="scientific">Arcanobacterium haemolyticum (strain ATCC 9345 / DSM 20595 / CCM 5947 / CCUG 17215 / LMG 16163 / NBRC 15585 / NCTC 8452 / 11018)</name>
    <dbReference type="NCBI Taxonomy" id="644284"/>
    <lineage>
        <taxon>Bacteria</taxon>
        <taxon>Bacillati</taxon>
        <taxon>Actinomycetota</taxon>
        <taxon>Actinomycetes</taxon>
        <taxon>Actinomycetales</taxon>
        <taxon>Actinomycetaceae</taxon>
        <taxon>Arcanobacterium</taxon>
    </lineage>
</organism>
<dbReference type="InterPro" id="IPR004260">
    <property type="entry name" value="Pyr-dimer_DNA_glycosylase"/>
</dbReference>
<protein>
    <submittedName>
        <fullName evidence="1">Pyrimidine dimer DNA glycosylase/DNA-(Apurinic or apyrimidinic site) lyase</fullName>
    </submittedName>
</protein>
<gene>
    <name evidence="1" type="ordered locus">Arch_0402</name>
</gene>
<dbReference type="RefSeq" id="WP_013169654.1">
    <property type="nucleotide sequence ID" value="NC_014218.1"/>
</dbReference>
<keyword evidence="2" id="KW-1185">Reference proteome</keyword>
<dbReference type="STRING" id="644284.Arch_0402"/>
<reference evidence="1 2" key="1">
    <citation type="journal article" date="2010" name="Stand. Genomic Sci.">
        <title>Complete genome sequence of Arcanobacterium haemolyticum type strain (11018).</title>
        <authorList>
            <person name="Yasawong M."/>
            <person name="Teshima H."/>
            <person name="Lapidus A."/>
            <person name="Nolan M."/>
            <person name="Lucas S."/>
            <person name="Glavina Del Rio T."/>
            <person name="Tice H."/>
            <person name="Cheng J."/>
            <person name="Bruce D."/>
            <person name="Detter C."/>
            <person name="Tapia R."/>
            <person name="Han C."/>
            <person name="Goodwin L."/>
            <person name="Pitluck S."/>
            <person name="Liolios K."/>
            <person name="Ivanova N."/>
            <person name="Mavromatis K."/>
            <person name="Mikhailova N."/>
            <person name="Pati A."/>
            <person name="Chen A."/>
            <person name="Palaniappan K."/>
            <person name="Land M."/>
            <person name="Hauser L."/>
            <person name="Chang Y."/>
            <person name="Jeffries C."/>
            <person name="Rohde M."/>
            <person name="Sikorski J."/>
            <person name="Pukall R."/>
            <person name="Goker M."/>
            <person name="Woyke T."/>
            <person name="Bristow J."/>
            <person name="Eisen J."/>
            <person name="Markowitz V."/>
            <person name="Hugenholtz P."/>
            <person name="Kyrpides N."/>
            <person name="Klenk H."/>
        </authorList>
    </citation>
    <scope>NUCLEOTIDE SEQUENCE [LARGE SCALE GENOMIC DNA]</scope>
    <source>
        <strain evidence="2">ATCC 9345 / DSM 20595 / CCUG 17215 / LMG 16163 / NBRC 15585 / NCTC 8452 / 11018</strain>
    </source>
</reference>
<dbReference type="AlphaFoldDB" id="D7BMK7"/>
<keyword evidence="1" id="KW-0456">Lyase</keyword>
<name>D7BMK7_ARCHD</name>
<accession>D7BMK7</accession>
<dbReference type="OrthoDB" id="3253436at2"/>
<dbReference type="HOGENOM" id="CLU_120482_0_0_11"/>
<sequence>MRLWTIHPSQLDRAALIAGWREGLLAQKVLAGLTKGYKNHPQLDRFKAQPEPMKAIGAWLSGLQEEATARGYSFDATKITFPAIPEHPINIPVTDGQLAYEAAWLRSKIAVRAPHLLTSEPWISGEFRAHPIFVVVPGPIEPWEKIA</sequence>
<proteinExistence type="predicted"/>
<evidence type="ECO:0000313" key="1">
    <source>
        <dbReference type="EMBL" id="ADH92156.1"/>
    </source>
</evidence>
<dbReference type="EMBL" id="CP002045">
    <property type="protein sequence ID" value="ADH92156.1"/>
    <property type="molecule type" value="Genomic_DNA"/>
</dbReference>
<dbReference type="Proteomes" id="UP000000376">
    <property type="component" value="Chromosome"/>
</dbReference>